<dbReference type="Gene3D" id="3.40.50.150">
    <property type="entry name" value="Vaccinia Virus protein VP39"/>
    <property type="match status" value="1"/>
</dbReference>
<dbReference type="EMBL" id="MFUA01000017">
    <property type="protein sequence ID" value="OGI76854.1"/>
    <property type="molecule type" value="Genomic_DNA"/>
</dbReference>
<dbReference type="InterPro" id="IPR029063">
    <property type="entry name" value="SAM-dependent_MTases_sf"/>
</dbReference>
<evidence type="ECO:0000313" key="10">
    <source>
        <dbReference type="EMBL" id="OGI76854.1"/>
    </source>
</evidence>
<dbReference type="Pfam" id="PF01555">
    <property type="entry name" value="N6_N4_Mtase"/>
    <property type="match status" value="1"/>
</dbReference>
<dbReference type="PANTHER" id="PTHR13370">
    <property type="entry name" value="RNA METHYLASE-RELATED"/>
    <property type="match status" value="1"/>
</dbReference>
<comment type="similarity">
    <text evidence="1">Belongs to the N(4)/N(6)-methyltransferase family. N(4) subfamily.</text>
</comment>
<dbReference type="STRING" id="1801750.A3B85_01945"/>
<evidence type="ECO:0000256" key="1">
    <source>
        <dbReference type="ARBA" id="ARBA00010203"/>
    </source>
</evidence>
<protein>
    <recommendedName>
        <fullName evidence="8">Methyltransferase</fullName>
        <ecNumber evidence="8">2.1.1.-</ecNumber>
    </recommendedName>
</protein>
<name>A0A1F6W4T5_9BACT</name>
<evidence type="ECO:0000256" key="4">
    <source>
        <dbReference type="ARBA" id="ARBA00022691"/>
    </source>
</evidence>
<gene>
    <name evidence="10" type="ORF">A3B85_01945</name>
</gene>
<organism evidence="10 11">
    <name type="scientific">Candidatus Nomurabacteria bacterium RIFCSPHIGHO2_02_FULL_37_13</name>
    <dbReference type="NCBI Taxonomy" id="1801750"/>
    <lineage>
        <taxon>Bacteria</taxon>
        <taxon>Candidatus Nomuraibacteriota</taxon>
    </lineage>
</organism>
<sequence length="274" mass="30948">MLNTLQRPKTIIKLAKKNANTSYFEAKNISIYKDNILTTNSIPENSVDLIITSPPYNVDIHYNSNGDNLSYEDYLEFTEKWIKKCFDLSKNEGRFLLNIPLDKNKGGQKSVGADITQIAKKVGWKYHSTIIWNEGNISRRTAWGSFMSASAPYVIAPVELILVLYKNSWKKTGLSRENDITKKEFMDWTNGVWTFNGQSKKGAGGHPAPFPVELPRRCIKLFSFIGDTVLDPFLGSGSTLIASYLHGRKGIGVDIDEKYCNIAIERLNKEVKLN</sequence>
<evidence type="ECO:0000256" key="8">
    <source>
        <dbReference type="RuleBase" id="RU362026"/>
    </source>
</evidence>
<evidence type="ECO:0000259" key="9">
    <source>
        <dbReference type="Pfam" id="PF01555"/>
    </source>
</evidence>
<evidence type="ECO:0000256" key="5">
    <source>
        <dbReference type="ARBA" id="ARBA00022747"/>
    </source>
</evidence>
<accession>A0A1F6W4T5</accession>
<evidence type="ECO:0000256" key="2">
    <source>
        <dbReference type="ARBA" id="ARBA00022603"/>
    </source>
</evidence>
<dbReference type="GO" id="GO:0032259">
    <property type="term" value="P:methylation"/>
    <property type="evidence" value="ECO:0007669"/>
    <property type="project" value="UniProtKB-KW"/>
</dbReference>
<feature type="domain" description="DNA methylase N-4/N-6" evidence="9">
    <location>
        <begin position="47"/>
        <end position="264"/>
    </location>
</feature>
<dbReference type="InterPro" id="IPR002941">
    <property type="entry name" value="DNA_methylase_N4/N6"/>
</dbReference>
<evidence type="ECO:0000256" key="3">
    <source>
        <dbReference type="ARBA" id="ARBA00022679"/>
    </source>
</evidence>
<evidence type="ECO:0000313" key="11">
    <source>
        <dbReference type="Proteomes" id="UP000178374"/>
    </source>
</evidence>
<keyword evidence="2 10" id="KW-0489">Methyltransferase</keyword>
<evidence type="ECO:0000256" key="6">
    <source>
        <dbReference type="ARBA" id="ARBA00023125"/>
    </source>
</evidence>
<dbReference type="GO" id="GO:0015667">
    <property type="term" value="F:site-specific DNA-methyltransferase (cytosine-N4-specific) activity"/>
    <property type="evidence" value="ECO:0007669"/>
    <property type="project" value="UniProtKB-EC"/>
</dbReference>
<evidence type="ECO:0000256" key="7">
    <source>
        <dbReference type="ARBA" id="ARBA00049120"/>
    </source>
</evidence>
<dbReference type="GO" id="GO:0005737">
    <property type="term" value="C:cytoplasm"/>
    <property type="evidence" value="ECO:0007669"/>
    <property type="project" value="TreeGrafter"/>
</dbReference>
<keyword evidence="4" id="KW-0949">S-adenosyl-L-methionine</keyword>
<dbReference type="GO" id="GO:0009307">
    <property type="term" value="P:DNA restriction-modification system"/>
    <property type="evidence" value="ECO:0007669"/>
    <property type="project" value="UniProtKB-KW"/>
</dbReference>
<dbReference type="PANTHER" id="PTHR13370:SF3">
    <property type="entry name" value="TRNA (GUANINE(10)-N2)-METHYLTRANSFERASE HOMOLOG"/>
    <property type="match status" value="1"/>
</dbReference>
<proteinExistence type="inferred from homology"/>
<dbReference type="PRINTS" id="PR00508">
    <property type="entry name" value="S21N4MTFRASE"/>
</dbReference>
<dbReference type="EC" id="2.1.1.-" evidence="8"/>
<dbReference type="AlphaFoldDB" id="A0A1F6W4T5"/>
<dbReference type="InterPro" id="IPR017985">
    <property type="entry name" value="MeTrfase_CN4_CS"/>
</dbReference>
<dbReference type="GO" id="GO:0003677">
    <property type="term" value="F:DNA binding"/>
    <property type="evidence" value="ECO:0007669"/>
    <property type="project" value="UniProtKB-KW"/>
</dbReference>
<keyword evidence="6" id="KW-0238">DNA-binding</keyword>
<keyword evidence="5" id="KW-0680">Restriction system</keyword>
<dbReference type="SUPFAM" id="SSF53335">
    <property type="entry name" value="S-adenosyl-L-methionine-dependent methyltransferases"/>
    <property type="match status" value="1"/>
</dbReference>
<dbReference type="Proteomes" id="UP000178374">
    <property type="component" value="Unassembled WGS sequence"/>
</dbReference>
<dbReference type="PROSITE" id="PS00093">
    <property type="entry name" value="N4_MTASE"/>
    <property type="match status" value="1"/>
</dbReference>
<keyword evidence="3 10" id="KW-0808">Transferase</keyword>
<dbReference type="InterPro" id="IPR001091">
    <property type="entry name" value="RM_Methyltransferase"/>
</dbReference>
<dbReference type="GO" id="GO:0008170">
    <property type="term" value="F:N-methyltransferase activity"/>
    <property type="evidence" value="ECO:0007669"/>
    <property type="project" value="InterPro"/>
</dbReference>
<comment type="catalytic activity">
    <reaction evidence="7">
        <text>a 2'-deoxycytidine in DNA + S-adenosyl-L-methionine = an N(4)-methyl-2'-deoxycytidine in DNA + S-adenosyl-L-homocysteine + H(+)</text>
        <dbReference type="Rhea" id="RHEA:16857"/>
        <dbReference type="Rhea" id="RHEA-COMP:11369"/>
        <dbReference type="Rhea" id="RHEA-COMP:13674"/>
        <dbReference type="ChEBI" id="CHEBI:15378"/>
        <dbReference type="ChEBI" id="CHEBI:57856"/>
        <dbReference type="ChEBI" id="CHEBI:59789"/>
        <dbReference type="ChEBI" id="CHEBI:85452"/>
        <dbReference type="ChEBI" id="CHEBI:137933"/>
        <dbReference type="EC" id="2.1.1.113"/>
    </reaction>
</comment>
<dbReference type="GO" id="GO:0009007">
    <property type="term" value="F:site-specific DNA-methyltransferase (adenine-specific) activity"/>
    <property type="evidence" value="ECO:0007669"/>
    <property type="project" value="TreeGrafter"/>
</dbReference>
<reference evidence="10 11" key="1">
    <citation type="journal article" date="2016" name="Nat. Commun.">
        <title>Thousands of microbial genomes shed light on interconnected biogeochemical processes in an aquifer system.</title>
        <authorList>
            <person name="Anantharaman K."/>
            <person name="Brown C.T."/>
            <person name="Hug L.A."/>
            <person name="Sharon I."/>
            <person name="Castelle C.J."/>
            <person name="Probst A.J."/>
            <person name="Thomas B.C."/>
            <person name="Singh A."/>
            <person name="Wilkins M.J."/>
            <person name="Karaoz U."/>
            <person name="Brodie E.L."/>
            <person name="Williams K.H."/>
            <person name="Hubbard S.S."/>
            <person name="Banfield J.F."/>
        </authorList>
    </citation>
    <scope>NUCLEOTIDE SEQUENCE [LARGE SCALE GENOMIC DNA]</scope>
</reference>
<comment type="caution">
    <text evidence="10">The sequence shown here is derived from an EMBL/GenBank/DDBJ whole genome shotgun (WGS) entry which is preliminary data.</text>
</comment>